<dbReference type="InterPro" id="IPR002711">
    <property type="entry name" value="HNH"/>
</dbReference>
<dbReference type="AlphaFoldDB" id="A0A2X2YMC7"/>
<dbReference type="RefSeq" id="WP_242979438.1">
    <property type="nucleotide sequence ID" value="NZ_UAWG01000024.1"/>
</dbReference>
<name>A0A2X2YMC7_CLOPF</name>
<dbReference type="Gene3D" id="1.10.30.50">
    <property type="match status" value="1"/>
</dbReference>
<dbReference type="EC" id="2.7.7.49" evidence="2"/>
<evidence type="ECO:0000259" key="1">
    <source>
        <dbReference type="Pfam" id="PF01844"/>
    </source>
</evidence>
<dbReference type="Proteomes" id="UP000249986">
    <property type="component" value="Unassembled WGS sequence"/>
</dbReference>
<keyword evidence="2" id="KW-0808">Transferase</keyword>
<keyword evidence="2" id="KW-0548">Nucleotidyltransferase</keyword>
<feature type="domain" description="HNH" evidence="1">
    <location>
        <begin position="43"/>
        <end position="88"/>
    </location>
</feature>
<evidence type="ECO:0000313" key="2">
    <source>
        <dbReference type="EMBL" id="SQB61765.1"/>
    </source>
</evidence>
<reference evidence="2 3" key="1">
    <citation type="submission" date="2018-06" db="EMBL/GenBank/DDBJ databases">
        <authorList>
            <consortium name="Pathogen Informatics"/>
            <person name="Doyle S."/>
        </authorList>
    </citation>
    <scope>NUCLEOTIDE SEQUENCE [LARGE SCALE GENOMIC DNA]</scope>
    <source>
        <strain evidence="2 3">NCTC10719</strain>
    </source>
</reference>
<protein>
    <submittedName>
        <fullName evidence="2">RNA-directed DNA polymerase</fullName>
        <ecNumber evidence="2">2.7.7.49</ecNumber>
    </submittedName>
</protein>
<gene>
    <name evidence="2" type="ORF">NCTC10719_03456</name>
</gene>
<proteinExistence type="predicted"/>
<keyword evidence="2" id="KW-0695">RNA-directed DNA polymerase</keyword>
<dbReference type="InterPro" id="IPR003615">
    <property type="entry name" value="HNH_nuc"/>
</dbReference>
<dbReference type="Pfam" id="PF01844">
    <property type="entry name" value="HNH"/>
    <property type="match status" value="1"/>
</dbReference>
<dbReference type="EMBL" id="UAWG01000024">
    <property type="protein sequence ID" value="SQB61765.1"/>
    <property type="molecule type" value="Genomic_DNA"/>
</dbReference>
<organism evidence="2 3">
    <name type="scientific">Clostridium perfringens</name>
    <dbReference type="NCBI Taxonomy" id="1502"/>
    <lineage>
        <taxon>Bacteria</taxon>
        <taxon>Bacillati</taxon>
        <taxon>Bacillota</taxon>
        <taxon>Clostridia</taxon>
        <taxon>Eubacteriales</taxon>
        <taxon>Clostridiaceae</taxon>
        <taxon>Clostridium</taxon>
    </lineage>
</organism>
<evidence type="ECO:0000313" key="3">
    <source>
        <dbReference type="Proteomes" id="UP000249986"/>
    </source>
</evidence>
<dbReference type="GO" id="GO:0003676">
    <property type="term" value="F:nucleic acid binding"/>
    <property type="evidence" value="ECO:0007669"/>
    <property type="project" value="InterPro"/>
</dbReference>
<sequence>MDRLDEVNTSDHAMSLRMSKHKLYNFEYFMNRPYVYNRDRFKCKICGGLMLPHEVIIHHVNPKLDITLVNKVMNLITVHEYCHKLIHNDDDITTLSSKTQKSIKKYREKLEN</sequence>
<dbReference type="GO" id="GO:0004519">
    <property type="term" value="F:endonuclease activity"/>
    <property type="evidence" value="ECO:0007669"/>
    <property type="project" value="InterPro"/>
</dbReference>
<dbReference type="GO" id="GO:0008270">
    <property type="term" value="F:zinc ion binding"/>
    <property type="evidence" value="ECO:0007669"/>
    <property type="project" value="InterPro"/>
</dbReference>
<dbReference type="CDD" id="cd00085">
    <property type="entry name" value="HNHc"/>
    <property type="match status" value="1"/>
</dbReference>
<dbReference type="GO" id="GO:0003964">
    <property type="term" value="F:RNA-directed DNA polymerase activity"/>
    <property type="evidence" value="ECO:0007669"/>
    <property type="project" value="UniProtKB-KW"/>
</dbReference>
<accession>A0A2X2YMC7</accession>